<dbReference type="PANTHER" id="PTHR11019">
    <property type="entry name" value="HTH-TYPE TRANSCRIPTIONAL REGULATOR NIMR"/>
    <property type="match status" value="1"/>
</dbReference>
<dbReference type="SMART" id="SM00342">
    <property type="entry name" value="HTH_ARAC"/>
    <property type="match status" value="1"/>
</dbReference>
<comment type="caution">
    <text evidence="8">The sequence shown here is derived from an EMBL/GenBank/DDBJ whole genome shotgun (WGS) entry which is preliminary data.</text>
</comment>
<dbReference type="AlphaFoldDB" id="A0A6G4QU40"/>
<proteinExistence type="predicted"/>
<dbReference type="SUPFAM" id="SSF51182">
    <property type="entry name" value="RmlC-like cupins"/>
    <property type="match status" value="1"/>
</dbReference>
<dbReference type="PROSITE" id="PS00041">
    <property type="entry name" value="HTH_ARAC_FAMILY_1"/>
    <property type="match status" value="1"/>
</dbReference>
<dbReference type="InterPro" id="IPR003313">
    <property type="entry name" value="AraC-bd"/>
</dbReference>
<evidence type="ECO:0000256" key="1">
    <source>
        <dbReference type="ARBA" id="ARBA00022491"/>
    </source>
</evidence>
<dbReference type="InterPro" id="IPR011051">
    <property type="entry name" value="RmlC_Cupin_sf"/>
</dbReference>
<keyword evidence="3" id="KW-0238">DNA-binding</keyword>
<dbReference type="PRINTS" id="PR00032">
    <property type="entry name" value="HTHARAC"/>
</dbReference>
<gene>
    <name evidence="8" type="ORF">G5B46_04995</name>
</gene>
<dbReference type="Pfam" id="PF02311">
    <property type="entry name" value="AraC_binding"/>
    <property type="match status" value="1"/>
</dbReference>
<dbReference type="CDD" id="cd06124">
    <property type="entry name" value="cupin_NimR-like_N"/>
    <property type="match status" value="1"/>
</dbReference>
<protein>
    <submittedName>
        <fullName evidence="8">AraC family transcriptional regulator</fullName>
    </submittedName>
</protein>
<dbReference type="GO" id="GO:0043565">
    <property type="term" value="F:sequence-specific DNA binding"/>
    <property type="evidence" value="ECO:0007669"/>
    <property type="project" value="InterPro"/>
</dbReference>
<reference evidence="8" key="1">
    <citation type="submission" date="2020-02" db="EMBL/GenBank/DDBJ databases">
        <authorList>
            <person name="Gao J."/>
            <person name="Sun J."/>
        </authorList>
    </citation>
    <scope>NUCLEOTIDE SEQUENCE</scope>
    <source>
        <strain evidence="8">602-2</strain>
    </source>
</reference>
<evidence type="ECO:0000256" key="6">
    <source>
        <dbReference type="SAM" id="MobiDB-lite"/>
    </source>
</evidence>
<keyword evidence="4" id="KW-0010">Activator</keyword>
<dbReference type="EMBL" id="JAAKGT010000002">
    <property type="protein sequence ID" value="NGM48957.1"/>
    <property type="molecule type" value="Genomic_DNA"/>
</dbReference>
<organism evidence="8">
    <name type="scientific">Caulobacter sp. 602-2</name>
    <dbReference type="NCBI Taxonomy" id="2710887"/>
    <lineage>
        <taxon>Bacteria</taxon>
        <taxon>Pseudomonadati</taxon>
        <taxon>Pseudomonadota</taxon>
        <taxon>Alphaproteobacteria</taxon>
        <taxon>Caulobacterales</taxon>
        <taxon>Caulobacteraceae</taxon>
        <taxon>Caulobacter</taxon>
    </lineage>
</organism>
<dbReference type="PROSITE" id="PS01124">
    <property type="entry name" value="HTH_ARAC_FAMILY_2"/>
    <property type="match status" value="1"/>
</dbReference>
<dbReference type="Pfam" id="PF12833">
    <property type="entry name" value="HTH_18"/>
    <property type="match status" value="1"/>
</dbReference>
<dbReference type="PANTHER" id="PTHR11019:SF159">
    <property type="entry name" value="TRANSCRIPTIONAL REGULATOR-RELATED"/>
    <property type="match status" value="1"/>
</dbReference>
<keyword evidence="5" id="KW-0804">Transcription</keyword>
<evidence type="ECO:0000313" key="8">
    <source>
        <dbReference type="EMBL" id="NGM48957.1"/>
    </source>
</evidence>
<evidence type="ECO:0000256" key="5">
    <source>
        <dbReference type="ARBA" id="ARBA00023163"/>
    </source>
</evidence>
<dbReference type="Gene3D" id="1.10.10.60">
    <property type="entry name" value="Homeodomain-like"/>
    <property type="match status" value="2"/>
</dbReference>
<sequence length="294" mass="32594">MRTDEPLRLWLNQTIWNTWDRSPLPTETPEPPFDKSSADHPPIRPVVGLHGRQAKGYYDPPHVHDRAQFSYRLEGVAAVRAGGSAILLPPGRGVWIPPGLTHEVSCRGPAAYNALYVTPKADPQPRDLKVIDVTPFLHALVEEFLTFEPAYDEAGREGQIVRLMLGEIDRAPASAYAGPRLPRDPRVRRICDALRIAPADDRDIDAWAQVAGMSRRTFTRAFRAETGMGFTTWRQQLRMTEAAARLEAGQSVKQAAQDLGFTSASSFVTLFQRSFGVSPGRYAATTAQVRGHGR</sequence>
<keyword evidence="2" id="KW-0805">Transcription regulation</keyword>
<dbReference type="SUPFAM" id="SSF46689">
    <property type="entry name" value="Homeodomain-like"/>
    <property type="match status" value="1"/>
</dbReference>
<dbReference type="InterPro" id="IPR020449">
    <property type="entry name" value="Tscrpt_reg_AraC-type_HTH"/>
</dbReference>
<evidence type="ECO:0000259" key="7">
    <source>
        <dbReference type="PROSITE" id="PS01124"/>
    </source>
</evidence>
<dbReference type="InterPro" id="IPR009057">
    <property type="entry name" value="Homeodomain-like_sf"/>
</dbReference>
<dbReference type="InterPro" id="IPR018060">
    <property type="entry name" value="HTH_AraC"/>
</dbReference>
<keyword evidence="1" id="KW-0678">Repressor</keyword>
<feature type="domain" description="HTH araC/xylS-type" evidence="7">
    <location>
        <begin position="188"/>
        <end position="285"/>
    </location>
</feature>
<dbReference type="RefSeq" id="WP_165256721.1">
    <property type="nucleotide sequence ID" value="NZ_JAAKGT010000002.1"/>
</dbReference>
<feature type="compositionally biased region" description="Basic and acidic residues" evidence="6">
    <location>
        <begin position="32"/>
        <end position="42"/>
    </location>
</feature>
<dbReference type="InterPro" id="IPR014710">
    <property type="entry name" value="RmlC-like_jellyroll"/>
</dbReference>
<dbReference type="InterPro" id="IPR018062">
    <property type="entry name" value="HTH_AraC-typ_CS"/>
</dbReference>
<name>A0A6G4QU40_9CAUL</name>
<dbReference type="Gene3D" id="2.60.120.10">
    <property type="entry name" value="Jelly Rolls"/>
    <property type="match status" value="1"/>
</dbReference>
<evidence type="ECO:0000256" key="3">
    <source>
        <dbReference type="ARBA" id="ARBA00023125"/>
    </source>
</evidence>
<evidence type="ECO:0000256" key="4">
    <source>
        <dbReference type="ARBA" id="ARBA00023159"/>
    </source>
</evidence>
<dbReference type="FunFam" id="1.10.10.60:FF:000132">
    <property type="entry name" value="AraC family transcriptional regulator"/>
    <property type="match status" value="1"/>
</dbReference>
<evidence type="ECO:0000256" key="2">
    <source>
        <dbReference type="ARBA" id="ARBA00023015"/>
    </source>
</evidence>
<feature type="region of interest" description="Disordered" evidence="6">
    <location>
        <begin position="20"/>
        <end position="42"/>
    </location>
</feature>
<dbReference type="GO" id="GO:0003700">
    <property type="term" value="F:DNA-binding transcription factor activity"/>
    <property type="evidence" value="ECO:0007669"/>
    <property type="project" value="InterPro"/>
</dbReference>
<accession>A0A6G4QU40</accession>